<comment type="caution">
    <text evidence="1">The sequence shown here is derived from an EMBL/GenBank/DDBJ whole genome shotgun (WGS) entry which is preliminary data.</text>
</comment>
<reference evidence="1" key="1">
    <citation type="submission" date="2020-12" db="EMBL/GenBank/DDBJ databases">
        <title>WGS assembly of Carya illinoinensis cv. Pawnee.</title>
        <authorList>
            <person name="Platts A."/>
            <person name="Shu S."/>
            <person name="Wright S."/>
            <person name="Barry K."/>
            <person name="Edger P."/>
            <person name="Pires J.C."/>
            <person name="Schmutz J."/>
        </authorList>
    </citation>
    <scope>NUCLEOTIDE SEQUENCE</scope>
    <source>
        <tissue evidence="1">Leaf</tissue>
    </source>
</reference>
<evidence type="ECO:0000313" key="1">
    <source>
        <dbReference type="EMBL" id="KAG6653864.1"/>
    </source>
</evidence>
<evidence type="ECO:0000313" key="2">
    <source>
        <dbReference type="Proteomes" id="UP000811609"/>
    </source>
</evidence>
<keyword evidence="2" id="KW-1185">Reference proteome</keyword>
<protein>
    <submittedName>
        <fullName evidence="1">Uncharacterized protein</fullName>
    </submittedName>
</protein>
<name>A0A8T1QI35_CARIL</name>
<accession>A0A8T1QI35</accession>
<dbReference type="AlphaFoldDB" id="A0A8T1QI35"/>
<dbReference type="Proteomes" id="UP000811609">
    <property type="component" value="Chromosome 5"/>
</dbReference>
<gene>
    <name evidence="1" type="ORF">CIPAW_05G106500</name>
</gene>
<sequence>MSHETICYNNFSSSSCFKTYNVVLVFQRFLHGPNELQHVGDMAYINKTKRHCCSSNRALSCHNVN</sequence>
<proteinExistence type="predicted"/>
<organism evidence="1 2">
    <name type="scientific">Carya illinoinensis</name>
    <name type="common">Pecan</name>
    <dbReference type="NCBI Taxonomy" id="32201"/>
    <lineage>
        <taxon>Eukaryota</taxon>
        <taxon>Viridiplantae</taxon>
        <taxon>Streptophyta</taxon>
        <taxon>Embryophyta</taxon>
        <taxon>Tracheophyta</taxon>
        <taxon>Spermatophyta</taxon>
        <taxon>Magnoliopsida</taxon>
        <taxon>eudicotyledons</taxon>
        <taxon>Gunneridae</taxon>
        <taxon>Pentapetalae</taxon>
        <taxon>rosids</taxon>
        <taxon>fabids</taxon>
        <taxon>Fagales</taxon>
        <taxon>Juglandaceae</taxon>
        <taxon>Carya</taxon>
    </lineage>
</organism>
<dbReference type="EMBL" id="CM031813">
    <property type="protein sequence ID" value="KAG6653864.1"/>
    <property type="molecule type" value="Genomic_DNA"/>
</dbReference>